<dbReference type="InterPro" id="IPR051120">
    <property type="entry name" value="ABC_AA/LPS_Transport"/>
</dbReference>
<dbReference type="GO" id="GO:0015808">
    <property type="term" value="P:L-alanine transport"/>
    <property type="evidence" value="ECO:0007669"/>
    <property type="project" value="TreeGrafter"/>
</dbReference>
<dbReference type="Proteomes" id="UP000295066">
    <property type="component" value="Unassembled WGS sequence"/>
</dbReference>
<dbReference type="GO" id="GO:0005886">
    <property type="term" value="C:plasma membrane"/>
    <property type="evidence" value="ECO:0007669"/>
    <property type="project" value="TreeGrafter"/>
</dbReference>
<dbReference type="GO" id="GO:0016887">
    <property type="term" value="F:ATP hydrolysis activity"/>
    <property type="evidence" value="ECO:0007669"/>
    <property type="project" value="InterPro"/>
</dbReference>
<dbReference type="InterPro" id="IPR027417">
    <property type="entry name" value="P-loop_NTPase"/>
</dbReference>
<dbReference type="GO" id="GO:0005524">
    <property type="term" value="F:ATP binding"/>
    <property type="evidence" value="ECO:0007669"/>
    <property type="project" value="UniProtKB-KW"/>
</dbReference>
<dbReference type="InterPro" id="IPR003593">
    <property type="entry name" value="AAA+_ATPase"/>
</dbReference>
<organism evidence="5 6">
    <name type="scientific">Aminivibrio pyruvatiphilus</name>
    <dbReference type="NCBI Taxonomy" id="1005740"/>
    <lineage>
        <taxon>Bacteria</taxon>
        <taxon>Thermotogati</taxon>
        <taxon>Synergistota</taxon>
        <taxon>Synergistia</taxon>
        <taxon>Synergistales</taxon>
        <taxon>Aminobacteriaceae</taxon>
        <taxon>Aminivibrio</taxon>
    </lineage>
</organism>
<accession>A0A4R8ML83</accession>
<evidence type="ECO:0000256" key="3">
    <source>
        <dbReference type="ARBA" id="ARBA00022840"/>
    </source>
</evidence>
<dbReference type="PANTHER" id="PTHR45772">
    <property type="entry name" value="CONSERVED COMPONENT OF ABC TRANSPORTER FOR NATURAL AMINO ACIDS-RELATED"/>
    <property type="match status" value="1"/>
</dbReference>
<dbReference type="Gene3D" id="3.40.50.300">
    <property type="entry name" value="P-loop containing nucleotide triphosphate hydrolases"/>
    <property type="match status" value="1"/>
</dbReference>
<dbReference type="EMBL" id="SORI01000001">
    <property type="protein sequence ID" value="TDY65182.1"/>
    <property type="molecule type" value="Genomic_DNA"/>
</dbReference>
<keyword evidence="2" id="KW-0547">Nucleotide-binding</keyword>
<dbReference type="SUPFAM" id="SSF52540">
    <property type="entry name" value="P-loop containing nucleoside triphosphate hydrolases"/>
    <property type="match status" value="1"/>
</dbReference>
<reference evidence="5 6" key="1">
    <citation type="submission" date="2019-03" db="EMBL/GenBank/DDBJ databases">
        <title>Genomic Encyclopedia of Type Strains, Phase IV (KMG-IV): sequencing the most valuable type-strain genomes for metagenomic binning, comparative biology and taxonomic classification.</title>
        <authorList>
            <person name="Goeker M."/>
        </authorList>
    </citation>
    <scope>NUCLEOTIDE SEQUENCE [LARGE SCALE GENOMIC DNA]</scope>
    <source>
        <strain evidence="5 6">DSM 25964</strain>
    </source>
</reference>
<dbReference type="InterPro" id="IPR003439">
    <property type="entry name" value="ABC_transporter-like_ATP-bd"/>
</dbReference>
<feature type="domain" description="ABC transporter" evidence="4">
    <location>
        <begin position="8"/>
        <end position="256"/>
    </location>
</feature>
<dbReference type="CDD" id="cd03219">
    <property type="entry name" value="ABC_Mj1267_LivG_branched"/>
    <property type="match status" value="1"/>
</dbReference>
<dbReference type="PROSITE" id="PS50893">
    <property type="entry name" value="ABC_TRANSPORTER_2"/>
    <property type="match status" value="1"/>
</dbReference>
<dbReference type="AlphaFoldDB" id="A0A4R8ML83"/>
<evidence type="ECO:0000256" key="2">
    <source>
        <dbReference type="ARBA" id="ARBA00022741"/>
    </source>
</evidence>
<dbReference type="Pfam" id="PF00005">
    <property type="entry name" value="ABC_tran"/>
    <property type="match status" value="1"/>
</dbReference>
<evidence type="ECO:0000313" key="6">
    <source>
        <dbReference type="Proteomes" id="UP000295066"/>
    </source>
</evidence>
<keyword evidence="1" id="KW-0813">Transport</keyword>
<gene>
    <name evidence="5" type="ORF">C8D99_101333</name>
</gene>
<name>A0A4R8ML83_9BACT</name>
<evidence type="ECO:0000259" key="4">
    <source>
        <dbReference type="PROSITE" id="PS50893"/>
    </source>
</evidence>
<dbReference type="GO" id="GO:0015188">
    <property type="term" value="F:L-isoleucine transmembrane transporter activity"/>
    <property type="evidence" value="ECO:0007669"/>
    <property type="project" value="TreeGrafter"/>
</dbReference>
<dbReference type="GO" id="GO:0042941">
    <property type="term" value="P:D-alanine transmembrane transport"/>
    <property type="evidence" value="ECO:0007669"/>
    <property type="project" value="TreeGrafter"/>
</dbReference>
<keyword evidence="3 5" id="KW-0067">ATP-binding</keyword>
<sequence>MTNSAPILRTENVTMKFGGLTAVRDFTIDVPRGSIVGLIGPNGAGKTTVFNIVTGFYNPTEGRVLFDGQDITGLPPHMVCRAGISRTFQNIRLFSNETVLENVMIGCHVRRKAKWWMAPLGLPLFRREEEEIREKSMNLLETVGLAKYADENSASLPYGAQRRLEIARALATDPKFLLLDEPAAGMNPQESRELMQFIRNIRERFGITILLIEHDMKVVMGVCEYIWVLDYGVKIAEGGPDEIQSDQKVIVAYLGEEYVQYAEN</sequence>
<dbReference type="PANTHER" id="PTHR45772:SF7">
    <property type="entry name" value="AMINO ACID ABC TRANSPORTER ATP-BINDING PROTEIN"/>
    <property type="match status" value="1"/>
</dbReference>
<dbReference type="GO" id="GO:0015192">
    <property type="term" value="F:L-phenylalanine transmembrane transporter activity"/>
    <property type="evidence" value="ECO:0007669"/>
    <property type="project" value="TreeGrafter"/>
</dbReference>
<dbReference type="GO" id="GO:0005304">
    <property type="term" value="F:L-valine transmembrane transporter activity"/>
    <property type="evidence" value="ECO:0007669"/>
    <property type="project" value="TreeGrafter"/>
</dbReference>
<dbReference type="Pfam" id="PF12399">
    <property type="entry name" value="BCA_ABC_TP_C"/>
    <property type="match status" value="1"/>
</dbReference>
<comment type="caution">
    <text evidence="5">The sequence shown here is derived from an EMBL/GenBank/DDBJ whole genome shotgun (WGS) entry which is preliminary data.</text>
</comment>
<proteinExistence type="predicted"/>
<dbReference type="OrthoDB" id="9805514at2"/>
<dbReference type="GO" id="GO:1903805">
    <property type="term" value="P:L-valine import across plasma membrane"/>
    <property type="evidence" value="ECO:0007669"/>
    <property type="project" value="TreeGrafter"/>
</dbReference>
<dbReference type="SMART" id="SM00382">
    <property type="entry name" value="AAA"/>
    <property type="match status" value="1"/>
</dbReference>
<dbReference type="RefSeq" id="WP_133955652.1">
    <property type="nucleotide sequence ID" value="NZ_SORI01000001.1"/>
</dbReference>
<protein>
    <submittedName>
        <fullName evidence="5">Amino acid/amide ABC transporter ATP-binding protein 1 (HAAT family)</fullName>
    </submittedName>
</protein>
<dbReference type="FunFam" id="3.40.50.300:FF:000421">
    <property type="entry name" value="Branched-chain amino acid ABC transporter ATP-binding protein"/>
    <property type="match status" value="1"/>
</dbReference>
<evidence type="ECO:0000313" key="5">
    <source>
        <dbReference type="EMBL" id="TDY65182.1"/>
    </source>
</evidence>
<evidence type="ECO:0000256" key="1">
    <source>
        <dbReference type="ARBA" id="ARBA00022448"/>
    </source>
</evidence>
<dbReference type="GO" id="GO:1903806">
    <property type="term" value="P:L-isoleucine import across plasma membrane"/>
    <property type="evidence" value="ECO:0007669"/>
    <property type="project" value="TreeGrafter"/>
</dbReference>
<keyword evidence="6" id="KW-1185">Reference proteome</keyword>
<dbReference type="InterPro" id="IPR032823">
    <property type="entry name" value="BCA_ABC_TP_C"/>
</dbReference>